<comment type="caution">
    <text evidence="1">The sequence shown here is derived from an EMBL/GenBank/DDBJ whole genome shotgun (WGS) entry which is preliminary data.</text>
</comment>
<name>A0A645F001_9ZZZZ</name>
<sequence>MFMILEINNVGIDQNSDDVPVLMSEDGFKVPDSPFFPGQSEQFLPVSRPDIGFLNIRAF</sequence>
<evidence type="ECO:0000313" key="1">
    <source>
        <dbReference type="EMBL" id="MPN07016.1"/>
    </source>
</evidence>
<accession>A0A645F001</accession>
<dbReference type="AlphaFoldDB" id="A0A645F001"/>
<dbReference type="EMBL" id="VSSQ01052972">
    <property type="protein sequence ID" value="MPN07016.1"/>
    <property type="molecule type" value="Genomic_DNA"/>
</dbReference>
<reference evidence="1" key="1">
    <citation type="submission" date="2019-08" db="EMBL/GenBank/DDBJ databases">
        <authorList>
            <person name="Kucharzyk K."/>
            <person name="Murdoch R.W."/>
            <person name="Higgins S."/>
            <person name="Loffler F."/>
        </authorList>
    </citation>
    <scope>NUCLEOTIDE SEQUENCE</scope>
</reference>
<gene>
    <name evidence="1" type="ORF">SDC9_154275</name>
</gene>
<organism evidence="1">
    <name type="scientific">bioreactor metagenome</name>
    <dbReference type="NCBI Taxonomy" id="1076179"/>
    <lineage>
        <taxon>unclassified sequences</taxon>
        <taxon>metagenomes</taxon>
        <taxon>ecological metagenomes</taxon>
    </lineage>
</organism>
<proteinExistence type="predicted"/>
<protein>
    <submittedName>
        <fullName evidence="1">Uncharacterized protein</fullName>
    </submittedName>
</protein>